<dbReference type="InterPro" id="IPR014710">
    <property type="entry name" value="RmlC-like_jellyroll"/>
</dbReference>
<proteinExistence type="predicted"/>
<evidence type="ECO:0000313" key="2">
    <source>
        <dbReference type="EMBL" id="GAA2953445.1"/>
    </source>
</evidence>
<dbReference type="InterPro" id="IPR011051">
    <property type="entry name" value="RmlC_Cupin_sf"/>
</dbReference>
<dbReference type="InterPro" id="IPR013096">
    <property type="entry name" value="Cupin_2"/>
</dbReference>
<keyword evidence="3" id="KW-1185">Reference proteome</keyword>
<dbReference type="Gene3D" id="2.60.120.10">
    <property type="entry name" value="Jelly Rolls"/>
    <property type="match status" value="1"/>
</dbReference>
<dbReference type="CDD" id="cd02215">
    <property type="entry name" value="cupin_QDO_N_C"/>
    <property type="match status" value="1"/>
</dbReference>
<dbReference type="PANTHER" id="PTHR36440">
    <property type="entry name" value="PUTATIVE (AFU_ORTHOLOGUE AFUA_8G07350)-RELATED"/>
    <property type="match status" value="1"/>
</dbReference>
<dbReference type="PANTHER" id="PTHR36440:SF1">
    <property type="entry name" value="PUTATIVE (AFU_ORTHOLOGUE AFUA_8G07350)-RELATED"/>
    <property type="match status" value="1"/>
</dbReference>
<feature type="domain" description="Cupin type-2" evidence="1">
    <location>
        <begin position="98"/>
        <end position="157"/>
    </location>
</feature>
<dbReference type="EMBL" id="BAAAUD010000041">
    <property type="protein sequence ID" value="GAA2953445.1"/>
    <property type="molecule type" value="Genomic_DNA"/>
</dbReference>
<protein>
    <recommendedName>
        <fullName evidence="1">Cupin type-2 domain-containing protein</fullName>
    </recommendedName>
</protein>
<dbReference type="InterPro" id="IPR053146">
    <property type="entry name" value="QDO-like"/>
</dbReference>
<sequence length="223" mass="24869">MRAAGPTGTSLWPTTCPSADSYVRLPDILCAKPTLGEPMTIEYATRYRRASRIPAEPGKPYFVERGEGDRAHLFGDLITVYAGGEQTENTFNFFTVEGPKGDLIPAHLHTDTHEVFYITQGAVRLFVEDTEGDQQEKLLTPGDFGFVPKNCRHAYRMERHHSQVVGVAAGPGGTFERFFENLGAPAEELGLPKAPVVPEPHKFGTVPQEFDVRFLPDHQWRTR</sequence>
<evidence type="ECO:0000259" key="1">
    <source>
        <dbReference type="Pfam" id="PF07883"/>
    </source>
</evidence>
<name>A0ABN3XHN6_9ACTN</name>
<gene>
    <name evidence="2" type="ORF">GCM10010446_43260</name>
</gene>
<dbReference type="Pfam" id="PF07883">
    <property type="entry name" value="Cupin_2"/>
    <property type="match status" value="1"/>
</dbReference>
<dbReference type="Proteomes" id="UP001500403">
    <property type="component" value="Unassembled WGS sequence"/>
</dbReference>
<evidence type="ECO:0000313" key="3">
    <source>
        <dbReference type="Proteomes" id="UP001500403"/>
    </source>
</evidence>
<accession>A0ABN3XHN6</accession>
<reference evidence="2 3" key="1">
    <citation type="journal article" date="2019" name="Int. J. Syst. Evol. Microbiol.">
        <title>The Global Catalogue of Microorganisms (GCM) 10K type strain sequencing project: providing services to taxonomists for standard genome sequencing and annotation.</title>
        <authorList>
            <consortium name="The Broad Institute Genomics Platform"/>
            <consortium name="The Broad Institute Genome Sequencing Center for Infectious Disease"/>
            <person name="Wu L."/>
            <person name="Ma J."/>
        </authorList>
    </citation>
    <scope>NUCLEOTIDE SEQUENCE [LARGE SCALE GENOMIC DNA]</scope>
    <source>
        <strain evidence="2 3">JCM 9088</strain>
    </source>
</reference>
<comment type="caution">
    <text evidence="2">The sequence shown here is derived from an EMBL/GenBank/DDBJ whole genome shotgun (WGS) entry which is preliminary data.</text>
</comment>
<organism evidence="2 3">
    <name type="scientific">Streptomyces enissocaesilis</name>
    <dbReference type="NCBI Taxonomy" id="332589"/>
    <lineage>
        <taxon>Bacteria</taxon>
        <taxon>Bacillati</taxon>
        <taxon>Actinomycetota</taxon>
        <taxon>Actinomycetes</taxon>
        <taxon>Kitasatosporales</taxon>
        <taxon>Streptomycetaceae</taxon>
        <taxon>Streptomyces</taxon>
        <taxon>Streptomyces rochei group</taxon>
    </lineage>
</organism>
<dbReference type="SUPFAM" id="SSF51182">
    <property type="entry name" value="RmlC-like cupins"/>
    <property type="match status" value="1"/>
</dbReference>